<dbReference type="eggNOG" id="COG3209">
    <property type="taxonomic scope" value="Bacteria"/>
</dbReference>
<proteinExistence type="predicted"/>
<sequence>MCNSVVQTHYYYPFGMSFTEGSATSQQPYKYHDKELDTERGLNLYDYSAGYMDPALERFSTVELHAKKIFLVSVVINMAHLRLIN</sequence>
<gene>
    <name evidence="1" type="ORF">JCM15093_3565</name>
</gene>
<comment type="caution">
    <text evidence="1">The sequence shown here is derived from an EMBL/GenBank/DDBJ whole genome shotgun (WGS) entry which is preliminary data.</text>
</comment>
<dbReference type="Proteomes" id="UP000027601">
    <property type="component" value="Unassembled WGS sequence"/>
</dbReference>
<accession>A0A069D7A4</accession>
<evidence type="ECO:0000313" key="1">
    <source>
        <dbReference type="EMBL" id="GAK38240.1"/>
    </source>
</evidence>
<reference evidence="1 2" key="1">
    <citation type="journal article" date="2015" name="Microbes Environ.">
        <title>Distribution and evolution of nitrogen fixation genes in the phylum bacteroidetes.</title>
        <authorList>
            <person name="Inoue J."/>
            <person name="Oshima K."/>
            <person name="Suda W."/>
            <person name="Sakamoto M."/>
            <person name="Iino T."/>
            <person name="Noda S."/>
            <person name="Hongoh Y."/>
            <person name="Hattori M."/>
            <person name="Ohkuma M."/>
        </authorList>
    </citation>
    <scope>NUCLEOTIDE SEQUENCE [LARGE SCALE GENOMIC DNA]</scope>
    <source>
        <strain evidence="1 2">JCM 15093</strain>
    </source>
</reference>
<keyword evidence="2" id="KW-1185">Reference proteome</keyword>
<evidence type="ECO:0000313" key="2">
    <source>
        <dbReference type="Proteomes" id="UP000027601"/>
    </source>
</evidence>
<name>A0A069D7A4_9BACE</name>
<dbReference type="AlphaFoldDB" id="A0A069D7A4"/>
<organism evidence="1 2">
    <name type="scientific">Bacteroides graminisolvens DSM 19988 = JCM 15093</name>
    <dbReference type="NCBI Taxonomy" id="1121097"/>
    <lineage>
        <taxon>Bacteria</taxon>
        <taxon>Pseudomonadati</taxon>
        <taxon>Bacteroidota</taxon>
        <taxon>Bacteroidia</taxon>
        <taxon>Bacteroidales</taxon>
        <taxon>Bacteroidaceae</taxon>
        <taxon>Bacteroides</taxon>
    </lineage>
</organism>
<dbReference type="EMBL" id="BAJS01000047">
    <property type="protein sequence ID" value="GAK38240.1"/>
    <property type="molecule type" value="Genomic_DNA"/>
</dbReference>
<dbReference type="Gene3D" id="2.180.10.10">
    <property type="entry name" value="RHS repeat-associated core"/>
    <property type="match status" value="1"/>
</dbReference>
<protein>
    <submittedName>
        <fullName evidence="1">Uncharacterized protein</fullName>
    </submittedName>
</protein>